<organism evidence="6 7">
    <name type="scientific">Candidatus Wolfebacteria bacterium RIFCSPHIGHO2_01_FULL_48_22</name>
    <dbReference type="NCBI Taxonomy" id="1802555"/>
    <lineage>
        <taxon>Bacteria</taxon>
        <taxon>Candidatus Wolfeibacteriota</taxon>
    </lineage>
</organism>
<comment type="caution">
    <text evidence="6">The sequence shown here is derived from an EMBL/GenBank/DDBJ whole genome shotgun (WGS) entry which is preliminary data.</text>
</comment>
<dbReference type="PROSITE" id="PS00903">
    <property type="entry name" value="CYT_DCMP_DEAMINASES_1"/>
    <property type="match status" value="1"/>
</dbReference>
<gene>
    <name evidence="6" type="ORF">A2755_02070</name>
</gene>
<protein>
    <recommendedName>
        <fullName evidence="5">CMP/dCMP-type deaminase domain-containing protein</fullName>
    </recommendedName>
</protein>
<dbReference type="InterPro" id="IPR002125">
    <property type="entry name" value="CMP_dCMP_dom"/>
</dbReference>
<keyword evidence="3" id="KW-0378">Hydrolase</keyword>
<feature type="domain" description="CMP/dCMP-type deaminase" evidence="5">
    <location>
        <begin position="2"/>
        <end position="144"/>
    </location>
</feature>
<accession>A0A1F8DRT0</accession>
<dbReference type="InterPro" id="IPR016193">
    <property type="entry name" value="Cytidine_deaminase-like"/>
</dbReference>
<dbReference type="PANTHER" id="PTHR11086">
    <property type="entry name" value="DEOXYCYTIDYLATE DEAMINASE-RELATED"/>
    <property type="match status" value="1"/>
</dbReference>
<evidence type="ECO:0000313" key="6">
    <source>
        <dbReference type="EMBL" id="OGM91330.1"/>
    </source>
</evidence>
<keyword evidence="4" id="KW-0862">Zinc</keyword>
<dbReference type="GO" id="GO:0008270">
    <property type="term" value="F:zinc ion binding"/>
    <property type="evidence" value="ECO:0007669"/>
    <property type="project" value="InterPro"/>
</dbReference>
<evidence type="ECO:0000259" key="5">
    <source>
        <dbReference type="PROSITE" id="PS51747"/>
    </source>
</evidence>
<evidence type="ECO:0000313" key="7">
    <source>
        <dbReference type="Proteomes" id="UP000177029"/>
    </source>
</evidence>
<comment type="similarity">
    <text evidence="1">Belongs to the cytidine and deoxycytidylate deaminase family.</text>
</comment>
<evidence type="ECO:0000256" key="3">
    <source>
        <dbReference type="ARBA" id="ARBA00022801"/>
    </source>
</evidence>
<dbReference type="Pfam" id="PF00383">
    <property type="entry name" value="dCMP_cyt_deam_1"/>
    <property type="match status" value="1"/>
</dbReference>
<evidence type="ECO:0000256" key="2">
    <source>
        <dbReference type="ARBA" id="ARBA00022723"/>
    </source>
</evidence>
<dbReference type="STRING" id="1802555.A2755_02070"/>
<name>A0A1F8DRT0_9BACT</name>
<dbReference type="GO" id="GO:0004132">
    <property type="term" value="F:dCMP deaminase activity"/>
    <property type="evidence" value="ECO:0007669"/>
    <property type="project" value="TreeGrafter"/>
</dbReference>
<dbReference type="EMBL" id="MGIP01000011">
    <property type="protein sequence ID" value="OGM91330.1"/>
    <property type="molecule type" value="Genomic_DNA"/>
</dbReference>
<dbReference type="PROSITE" id="PS51747">
    <property type="entry name" value="CYT_DCMP_DEAMINASES_2"/>
    <property type="match status" value="1"/>
</dbReference>
<dbReference type="GO" id="GO:0005737">
    <property type="term" value="C:cytoplasm"/>
    <property type="evidence" value="ECO:0007669"/>
    <property type="project" value="TreeGrafter"/>
</dbReference>
<evidence type="ECO:0000256" key="4">
    <source>
        <dbReference type="ARBA" id="ARBA00022833"/>
    </source>
</evidence>
<dbReference type="SUPFAM" id="SSF53927">
    <property type="entry name" value="Cytidine deaminase-like"/>
    <property type="match status" value="1"/>
</dbReference>
<evidence type="ECO:0000256" key="1">
    <source>
        <dbReference type="ARBA" id="ARBA00006576"/>
    </source>
</evidence>
<proteinExistence type="inferred from homology"/>
<keyword evidence="2" id="KW-0479">Metal-binding</keyword>
<sequence>MKWDEYFMGIAVRASFLSDCLRGAIKNGAGNYVGSARRFGCIITKNRNIIAQGFNRRTSECSLEQGCIRERENIPSGTSNDRGCLHAEYVAVQNHGMSGGTSLIGATVYINAEPCIMCAKLLIGCGISAIVVPEGVYPNNGLKLFEEADIEIRHAKIDIEVPS</sequence>
<dbReference type="InterPro" id="IPR015517">
    <property type="entry name" value="dCMP_deaminase-rel"/>
</dbReference>
<reference evidence="6 7" key="1">
    <citation type="journal article" date="2016" name="Nat. Commun.">
        <title>Thousands of microbial genomes shed light on interconnected biogeochemical processes in an aquifer system.</title>
        <authorList>
            <person name="Anantharaman K."/>
            <person name="Brown C.T."/>
            <person name="Hug L.A."/>
            <person name="Sharon I."/>
            <person name="Castelle C.J."/>
            <person name="Probst A.J."/>
            <person name="Thomas B.C."/>
            <person name="Singh A."/>
            <person name="Wilkins M.J."/>
            <person name="Karaoz U."/>
            <person name="Brodie E.L."/>
            <person name="Williams K.H."/>
            <person name="Hubbard S.S."/>
            <person name="Banfield J.F."/>
        </authorList>
    </citation>
    <scope>NUCLEOTIDE SEQUENCE [LARGE SCALE GENOMIC DNA]</scope>
</reference>
<dbReference type="InterPro" id="IPR016192">
    <property type="entry name" value="APOBEC/CMP_deaminase_Zn-bd"/>
</dbReference>
<dbReference type="Gene3D" id="3.40.140.10">
    <property type="entry name" value="Cytidine Deaminase, domain 2"/>
    <property type="match status" value="1"/>
</dbReference>
<dbReference type="Proteomes" id="UP000177029">
    <property type="component" value="Unassembled WGS sequence"/>
</dbReference>
<dbReference type="AlphaFoldDB" id="A0A1F8DRT0"/>
<dbReference type="PANTHER" id="PTHR11086:SF18">
    <property type="entry name" value="DEOXYCYTIDYLATE DEAMINASE"/>
    <property type="match status" value="1"/>
</dbReference>